<name>A0ABU5RAT1_9PSEU</name>
<feature type="compositionally biased region" description="Polar residues" evidence="1">
    <location>
        <begin position="80"/>
        <end position="96"/>
    </location>
</feature>
<feature type="compositionally biased region" description="Polar residues" evidence="1">
    <location>
        <begin position="129"/>
        <end position="146"/>
    </location>
</feature>
<evidence type="ECO:0000313" key="2">
    <source>
        <dbReference type="EMBL" id="MEA5363347.1"/>
    </source>
</evidence>
<organism evidence="2 3">
    <name type="scientific">Amycolatopsis heterodermiae</name>
    <dbReference type="NCBI Taxonomy" id="3110235"/>
    <lineage>
        <taxon>Bacteria</taxon>
        <taxon>Bacillati</taxon>
        <taxon>Actinomycetota</taxon>
        <taxon>Actinomycetes</taxon>
        <taxon>Pseudonocardiales</taxon>
        <taxon>Pseudonocardiaceae</taxon>
        <taxon>Amycolatopsis</taxon>
    </lineage>
</organism>
<gene>
    <name evidence="2" type="ORF">VA596_27700</name>
</gene>
<feature type="region of interest" description="Disordered" evidence="1">
    <location>
        <begin position="1"/>
        <end position="214"/>
    </location>
</feature>
<keyword evidence="3" id="KW-1185">Reference proteome</keyword>
<feature type="compositionally biased region" description="Low complexity" evidence="1">
    <location>
        <begin position="68"/>
        <end position="79"/>
    </location>
</feature>
<proteinExistence type="predicted"/>
<evidence type="ECO:0000313" key="3">
    <source>
        <dbReference type="Proteomes" id="UP001304298"/>
    </source>
</evidence>
<dbReference type="Proteomes" id="UP001304298">
    <property type="component" value="Unassembled WGS sequence"/>
</dbReference>
<feature type="compositionally biased region" description="Low complexity" evidence="1">
    <location>
        <begin position="154"/>
        <end position="171"/>
    </location>
</feature>
<accession>A0ABU5RAT1</accession>
<protein>
    <submittedName>
        <fullName evidence="2">Uncharacterized protein</fullName>
    </submittedName>
</protein>
<sequence>MKSVRAENRAPSNPVTPPAVTPANDVLPANVAPAKSAPVRKRVPRKNAWYSNRDRSKVTEPVKATSSNRVLPRNRVPRNTASRTSQPRRSASTRSWDSARRSMPGQNPGEPGRRCEASSRHSPAAYQWPRSSATASSTQAWRSTGSAWARSANSRSGPMSSSGSSRTSTDPGGAGTTSAQPLSRRDRTHAMIPPPTSETVMSTGNGMIVDISPV</sequence>
<dbReference type="EMBL" id="JAYFSI010000006">
    <property type="protein sequence ID" value="MEA5363347.1"/>
    <property type="molecule type" value="Genomic_DNA"/>
</dbReference>
<reference evidence="2 3" key="1">
    <citation type="submission" date="2023-12" db="EMBL/GenBank/DDBJ databases">
        <title>Amycolatopsis sp. V23-08.</title>
        <authorList>
            <person name="Somphong A."/>
        </authorList>
    </citation>
    <scope>NUCLEOTIDE SEQUENCE [LARGE SCALE GENOMIC DNA]</scope>
    <source>
        <strain evidence="2 3">V23-08</strain>
    </source>
</reference>
<comment type="caution">
    <text evidence="2">The sequence shown here is derived from an EMBL/GenBank/DDBJ whole genome shotgun (WGS) entry which is preliminary data.</text>
</comment>
<evidence type="ECO:0000256" key="1">
    <source>
        <dbReference type="SAM" id="MobiDB-lite"/>
    </source>
</evidence>